<keyword evidence="2" id="KW-1133">Transmembrane helix</keyword>
<dbReference type="AlphaFoldDB" id="A0A2I1DP39"/>
<evidence type="ECO:0000313" key="3">
    <source>
        <dbReference type="EMBL" id="PKY11648.1"/>
    </source>
</evidence>
<evidence type="ECO:0000313" key="4">
    <source>
        <dbReference type="Proteomes" id="UP000234329"/>
    </source>
</evidence>
<keyword evidence="2" id="KW-0472">Membrane</keyword>
<protein>
    <submittedName>
        <fullName evidence="3">Uncharacterized protein</fullName>
    </submittedName>
</protein>
<feature type="coiled-coil region" evidence="1">
    <location>
        <begin position="221"/>
        <end position="248"/>
    </location>
</feature>
<dbReference type="InParanoid" id="A0A2I1DP39"/>
<feature type="transmembrane region" description="Helical" evidence="2">
    <location>
        <begin position="261"/>
        <end position="280"/>
    </location>
</feature>
<name>A0A2I1DP39_9PROT</name>
<keyword evidence="4" id="KW-1185">Reference proteome</keyword>
<dbReference type="OrthoDB" id="9968484at2"/>
<comment type="caution">
    <text evidence="3">The sequence shown here is derived from an EMBL/GenBank/DDBJ whole genome shotgun (WGS) entry which is preliminary data.</text>
</comment>
<keyword evidence="2" id="KW-0812">Transmembrane</keyword>
<evidence type="ECO:0000256" key="2">
    <source>
        <dbReference type="SAM" id="Phobius"/>
    </source>
</evidence>
<keyword evidence="1" id="KW-0175">Coiled coil</keyword>
<proteinExistence type="predicted"/>
<reference evidence="3 4" key="1">
    <citation type="submission" date="2017-03" db="EMBL/GenBank/DDBJ databases">
        <title>Draft genime sequence of the acidophilic sulfur-oxidizing bacterium Acidithiobacillus sp. SH, isolated from seawater.</title>
        <authorList>
            <person name="Sharmin S."/>
            <person name="Tokuhisa M."/>
            <person name="Kanao T."/>
            <person name="Kamimura K."/>
        </authorList>
    </citation>
    <scope>NUCLEOTIDE SEQUENCE [LARGE SCALE GENOMIC DNA]</scope>
    <source>
        <strain evidence="3 4">SH</strain>
    </source>
</reference>
<dbReference type="EMBL" id="MXAV01000008">
    <property type="protein sequence ID" value="PKY11648.1"/>
    <property type="molecule type" value="Genomic_DNA"/>
</dbReference>
<accession>A0A2I1DP39</accession>
<organism evidence="3 4">
    <name type="scientific">Acidithiobacillus marinus</name>
    <dbReference type="NCBI Taxonomy" id="187490"/>
    <lineage>
        <taxon>Bacteria</taxon>
        <taxon>Pseudomonadati</taxon>
        <taxon>Pseudomonadota</taxon>
        <taxon>Acidithiobacillia</taxon>
        <taxon>Acidithiobacillales</taxon>
        <taxon>Acidithiobacillaceae</taxon>
        <taxon>Acidithiobacillus</taxon>
    </lineage>
</organism>
<dbReference type="RefSeq" id="WP_101536955.1">
    <property type="nucleotide sequence ID" value="NZ_MXAV01000008.1"/>
</dbReference>
<evidence type="ECO:0000256" key="1">
    <source>
        <dbReference type="SAM" id="Coils"/>
    </source>
</evidence>
<gene>
    <name evidence="3" type="ORF">B1757_03230</name>
</gene>
<sequence length="281" mass="33036">MNNKCYVNICLDTSEDDSGWQDLRIDNKKISFFQEGLIKGFRGKMKQVQKGHMLRTHWIIEFFADSVFSVKLYVVFSEEETEKNNRNILYKAIWQLQNDSSKEDIRQCASEWIRGSKSLVEYKDLSDFKICFDGGGFSMISGKNHFYNFQRTVVLACLCLSYNNVFNGFIKKLSDVDMNDYNALSDLTMNMNIFAAKWYFRYPVLLKNNLVPVLWGFISERFKLNQHYEELENQLKNVHALVSQLYRDQESKKSSNISFKMSFYLVFLTILLVVLTLFLVL</sequence>
<dbReference type="Proteomes" id="UP000234329">
    <property type="component" value="Unassembled WGS sequence"/>
</dbReference>